<evidence type="ECO:0000256" key="2">
    <source>
        <dbReference type="ARBA" id="ARBA00009265"/>
    </source>
</evidence>
<organism evidence="5 6">
    <name type="scientific">Achlya hypogyna</name>
    <name type="common">Oomycete</name>
    <name type="synonym">Protoachlya hypogyna</name>
    <dbReference type="NCBI Taxonomy" id="1202772"/>
    <lineage>
        <taxon>Eukaryota</taxon>
        <taxon>Sar</taxon>
        <taxon>Stramenopiles</taxon>
        <taxon>Oomycota</taxon>
        <taxon>Saprolegniomycetes</taxon>
        <taxon>Saprolegniales</taxon>
        <taxon>Achlyaceae</taxon>
        <taxon>Achlya</taxon>
    </lineage>
</organism>
<comment type="subcellular location">
    <subcellularLocation>
        <location evidence="1">Nucleus</location>
    </subcellularLocation>
</comment>
<dbReference type="InterPro" id="IPR013633">
    <property type="entry name" value="NRDE-2"/>
</dbReference>
<evidence type="ECO:0000313" key="6">
    <source>
        <dbReference type="Proteomes" id="UP000243579"/>
    </source>
</evidence>
<dbReference type="InterPro" id="IPR011990">
    <property type="entry name" value="TPR-like_helical_dom_sf"/>
</dbReference>
<dbReference type="Gene3D" id="1.25.40.10">
    <property type="entry name" value="Tetratricopeptide repeat domain"/>
    <property type="match status" value="1"/>
</dbReference>
<dbReference type="GO" id="GO:0071013">
    <property type="term" value="C:catalytic step 2 spliceosome"/>
    <property type="evidence" value="ECO:0007669"/>
    <property type="project" value="TreeGrafter"/>
</dbReference>
<protein>
    <submittedName>
        <fullName evidence="5">Uncharacterized protein</fullName>
    </submittedName>
</protein>
<dbReference type="Proteomes" id="UP000243579">
    <property type="component" value="Unassembled WGS sequence"/>
</dbReference>
<accession>A0A1V9ZLG4</accession>
<evidence type="ECO:0000313" key="5">
    <source>
        <dbReference type="EMBL" id="OQR98823.1"/>
    </source>
</evidence>
<dbReference type="PANTHER" id="PTHR13471:SF0">
    <property type="entry name" value="NUCLEAR EXOSOME REGULATOR NRDE2"/>
    <property type="match status" value="1"/>
</dbReference>
<evidence type="ECO:0000256" key="1">
    <source>
        <dbReference type="ARBA" id="ARBA00004123"/>
    </source>
</evidence>
<dbReference type="STRING" id="1202772.A0A1V9ZLG4"/>
<gene>
    <name evidence="5" type="ORF">ACHHYP_07834</name>
</gene>
<feature type="compositionally biased region" description="Basic and acidic residues" evidence="4">
    <location>
        <begin position="1"/>
        <end position="16"/>
    </location>
</feature>
<keyword evidence="3" id="KW-0539">Nucleus</keyword>
<keyword evidence="6" id="KW-1185">Reference proteome</keyword>
<dbReference type="GO" id="GO:1902369">
    <property type="term" value="P:negative regulation of RNA catabolic process"/>
    <property type="evidence" value="ECO:0007669"/>
    <property type="project" value="TreeGrafter"/>
</dbReference>
<dbReference type="GO" id="GO:0031048">
    <property type="term" value="P:regulatory ncRNA-mediated heterochromatin formation"/>
    <property type="evidence" value="ECO:0007669"/>
    <property type="project" value="TreeGrafter"/>
</dbReference>
<reference evidence="5 6" key="1">
    <citation type="journal article" date="2014" name="Genome Biol. Evol.">
        <title>The secreted proteins of Achlya hypogyna and Thraustotheca clavata identify the ancestral oomycete secretome and reveal gene acquisitions by horizontal gene transfer.</title>
        <authorList>
            <person name="Misner I."/>
            <person name="Blouin N."/>
            <person name="Leonard G."/>
            <person name="Richards T.A."/>
            <person name="Lane C.E."/>
        </authorList>
    </citation>
    <scope>NUCLEOTIDE SEQUENCE [LARGE SCALE GENOMIC DNA]</scope>
    <source>
        <strain evidence="5 6">ATCC 48635</strain>
    </source>
</reference>
<feature type="region of interest" description="Disordered" evidence="4">
    <location>
        <begin position="1"/>
        <end position="35"/>
    </location>
</feature>
<name>A0A1V9ZLG4_ACHHY</name>
<evidence type="ECO:0000256" key="3">
    <source>
        <dbReference type="ARBA" id="ARBA00023242"/>
    </source>
</evidence>
<dbReference type="PANTHER" id="PTHR13471">
    <property type="entry name" value="TETRATRICOPEPTIDE-LIKE HELICAL"/>
    <property type="match status" value="1"/>
</dbReference>
<dbReference type="Pfam" id="PF13428">
    <property type="entry name" value="TPR_14"/>
    <property type="match status" value="1"/>
</dbReference>
<dbReference type="EMBL" id="JNBR01000079">
    <property type="protein sequence ID" value="OQR98823.1"/>
    <property type="molecule type" value="Genomic_DNA"/>
</dbReference>
<comment type="similarity">
    <text evidence="2">Belongs to the NRDE2 family.</text>
</comment>
<comment type="caution">
    <text evidence="5">The sequence shown here is derived from an EMBL/GenBank/DDBJ whole genome shotgun (WGS) entry which is preliminary data.</text>
</comment>
<dbReference type="AlphaFoldDB" id="A0A1V9ZLG4"/>
<proteinExistence type="inferred from homology"/>
<evidence type="ECO:0000256" key="4">
    <source>
        <dbReference type="SAM" id="MobiDB-lite"/>
    </source>
</evidence>
<sequence>MQPPLHLRDVPGHVAEESVGGEAAEDSSGDRSTEEGYVWSNVHGHRVRIQDADDAAEYERILQELRANQPVAEGPKKPKKKVDVDERLAFPALPDDDEHVQLLLEEESLEASQWRPLRASDPADALLIDQQPDRVLLLDEIQPFLFEVAPAWHLELLASALAQLGVTPMQRAQAVPGLYADALDGVAGLCAAFFERREPLRVDCREVLDKLLLDALVVAPGALADPTKLEWLRRLLRQGHQHLRDPTARTRCLGWALELETHASRHLPSPDSATAFAKHVLALDPSWALYERYAHMELRLGNVKMATRICDKTAASLGDALEKHRFLMLRLRLEMATTEPCPGWRCLYLLYCIYHPSAEPLAKACKRLAKLKAPLEQLLSPAMREALRRCVRRDAQLALDDLPAAPQRDVPVAALCLFHALLVEAVLDGCRPHTIRAQLDAALAALPEEDQPPARVLHGASPSAVAREWLLAAALELLDRAATSPRDWRATTHLAIATVPTQPVFALLFVDAEKNNAMAQQVRRFVQDTVRRALQQFDAPAPEIWLLALLAELYRAQATTPADGGCCARHAWGAVATQRLRQLFEDAVAHASWRSDGCAVLWRLYLRFEIAVGQVDRAIKVLYRAIHKCPWSKALYLDTIRVLRPYVATETVQEILGWLVAKEIYLRYEAA</sequence>
<dbReference type="OrthoDB" id="297219at2759"/>